<dbReference type="SUPFAM" id="SSF47473">
    <property type="entry name" value="EF-hand"/>
    <property type="match status" value="2"/>
</dbReference>
<feature type="compositionally biased region" description="Polar residues" evidence="3">
    <location>
        <begin position="196"/>
        <end position="208"/>
    </location>
</feature>
<keyword evidence="1" id="KW-0106">Calcium</keyword>
<dbReference type="InterPro" id="IPR002048">
    <property type="entry name" value="EF_hand_dom"/>
</dbReference>
<feature type="region of interest" description="Disordered" evidence="3">
    <location>
        <begin position="96"/>
        <end position="208"/>
    </location>
</feature>
<feature type="compositionally biased region" description="Polar residues" evidence="3">
    <location>
        <begin position="1181"/>
        <end position="1202"/>
    </location>
</feature>
<feature type="region of interest" description="Disordered" evidence="3">
    <location>
        <begin position="272"/>
        <end position="379"/>
    </location>
</feature>
<dbReference type="Gene3D" id="1.10.238.10">
    <property type="entry name" value="EF-hand"/>
    <property type="match status" value="2"/>
</dbReference>
<dbReference type="SMART" id="SM00054">
    <property type="entry name" value="EFh"/>
    <property type="match status" value="4"/>
</dbReference>
<dbReference type="GO" id="GO:0005509">
    <property type="term" value="F:calcium ion binding"/>
    <property type="evidence" value="ECO:0007669"/>
    <property type="project" value="InterPro"/>
</dbReference>
<dbReference type="InterPro" id="IPR018247">
    <property type="entry name" value="EF_Hand_1_Ca_BS"/>
</dbReference>
<keyword evidence="7" id="KW-1185">Reference proteome</keyword>
<dbReference type="GO" id="GO:0006897">
    <property type="term" value="P:endocytosis"/>
    <property type="evidence" value="ECO:0007669"/>
    <property type="project" value="TreeGrafter"/>
</dbReference>
<evidence type="ECO:0000256" key="3">
    <source>
        <dbReference type="SAM" id="MobiDB-lite"/>
    </source>
</evidence>
<feature type="compositionally biased region" description="Basic and acidic residues" evidence="3">
    <location>
        <begin position="1144"/>
        <end position="1159"/>
    </location>
</feature>
<feature type="region of interest" description="Disordered" evidence="3">
    <location>
        <begin position="499"/>
        <end position="519"/>
    </location>
</feature>
<dbReference type="InterPro" id="IPR000261">
    <property type="entry name" value="EH_dom"/>
</dbReference>
<feature type="compositionally biased region" description="Low complexity" evidence="3">
    <location>
        <begin position="327"/>
        <end position="341"/>
    </location>
</feature>
<dbReference type="PANTHER" id="PTHR11216">
    <property type="entry name" value="EH DOMAIN"/>
    <property type="match status" value="1"/>
</dbReference>
<dbReference type="CDD" id="cd00052">
    <property type="entry name" value="EH"/>
    <property type="match status" value="2"/>
</dbReference>
<dbReference type="Pfam" id="PF12763">
    <property type="entry name" value="EH"/>
    <property type="match status" value="2"/>
</dbReference>
<dbReference type="GO" id="GO:0005886">
    <property type="term" value="C:plasma membrane"/>
    <property type="evidence" value="ECO:0007669"/>
    <property type="project" value="TreeGrafter"/>
</dbReference>
<feature type="compositionally biased region" description="Basic and acidic residues" evidence="3">
    <location>
        <begin position="813"/>
        <end position="826"/>
    </location>
</feature>
<gene>
    <name evidence="6" type="ORF">U9M48_026099</name>
</gene>
<evidence type="ECO:0000313" key="6">
    <source>
        <dbReference type="EMBL" id="WVZ78377.1"/>
    </source>
</evidence>
<evidence type="ECO:0000313" key="7">
    <source>
        <dbReference type="Proteomes" id="UP001341281"/>
    </source>
</evidence>
<feature type="compositionally biased region" description="Polar residues" evidence="3">
    <location>
        <begin position="361"/>
        <end position="376"/>
    </location>
</feature>
<feature type="region of interest" description="Disordered" evidence="3">
    <location>
        <begin position="1121"/>
        <end position="1202"/>
    </location>
</feature>
<dbReference type="InterPro" id="IPR011992">
    <property type="entry name" value="EF-hand-dom_pair"/>
</dbReference>
<feature type="domain" description="EF-hand" evidence="5">
    <location>
        <begin position="1"/>
        <end position="35"/>
    </location>
</feature>
<evidence type="ECO:0008006" key="8">
    <source>
        <dbReference type="Google" id="ProtNLM"/>
    </source>
</evidence>
<dbReference type="GO" id="GO:0005737">
    <property type="term" value="C:cytoplasm"/>
    <property type="evidence" value="ECO:0007669"/>
    <property type="project" value="TreeGrafter"/>
</dbReference>
<evidence type="ECO:0000256" key="1">
    <source>
        <dbReference type="ARBA" id="ARBA00022837"/>
    </source>
</evidence>
<dbReference type="AlphaFoldDB" id="A0AAQ3TWJ5"/>
<protein>
    <recommendedName>
        <fullName evidence="8">Calcium-binding EF hand family protein</fullName>
    </recommendedName>
</protein>
<dbReference type="EMBL" id="CP144750">
    <property type="protein sequence ID" value="WVZ78377.1"/>
    <property type="molecule type" value="Genomic_DNA"/>
</dbReference>
<dbReference type="PROSITE" id="PS50222">
    <property type="entry name" value="EF_HAND_2"/>
    <property type="match status" value="2"/>
</dbReference>
<dbReference type="SMART" id="SM00027">
    <property type="entry name" value="EH"/>
    <property type="match status" value="2"/>
</dbReference>
<feature type="compositionally biased region" description="Polar residues" evidence="3">
    <location>
        <begin position="342"/>
        <end position="354"/>
    </location>
</feature>
<feature type="compositionally biased region" description="Basic and acidic residues" evidence="3">
    <location>
        <begin position="772"/>
        <end position="781"/>
    </location>
</feature>
<evidence type="ECO:0000256" key="2">
    <source>
        <dbReference type="SAM" id="Coils"/>
    </source>
</evidence>
<feature type="compositionally biased region" description="Polar residues" evidence="3">
    <location>
        <begin position="103"/>
        <end position="117"/>
    </location>
</feature>
<feature type="compositionally biased region" description="Polar residues" evidence="3">
    <location>
        <begin position="827"/>
        <end position="842"/>
    </location>
</feature>
<feature type="domain" description="EF-hand" evidence="5">
    <location>
        <begin position="418"/>
        <end position="453"/>
    </location>
</feature>
<feature type="compositionally biased region" description="Basic and acidic residues" evidence="3">
    <location>
        <begin position="844"/>
        <end position="854"/>
    </location>
</feature>
<feature type="domain" description="EH" evidence="4">
    <location>
        <begin position="385"/>
        <end position="467"/>
    </location>
</feature>
<name>A0AAQ3TWJ5_PASNO</name>
<evidence type="ECO:0000259" key="4">
    <source>
        <dbReference type="PROSITE" id="PS50031"/>
    </source>
</evidence>
<feature type="coiled-coil region" evidence="2">
    <location>
        <begin position="556"/>
        <end position="590"/>
    </location>
</feature>
<feature type="region of interest" description="Disordered" evidence="3">
    <location>
        <begin position="1021"/>
        <end position="1041"/>
    </location>
</feature>
<dbReference type="Proteomes" id="UP001341281">
    <property type="component" value="Chromosome 06"/>
</dbReference>
<feature type="region of interest" description="Disordered" evidence="3">
    <location>
        <begin position="752"/>
        <end position="854"/>
    </location>
</feature>
<feature type="compositionally biased region" description="Polar residues" evidence="3">
    <location>
        <begin position="166"/>
        <end position="182"/>
    </location>
</feature>
<organism evidence="6 7">
    <name type="scientific">Paspalum notatum var. saurae</name>
    <dbReference type="NCBI Taxonomy" id="547442"/>
    <lineage>
        <taxon>Eukaryota</taxon>
        <taxon>Viridiplantae</taxon>
        <taxon>Streptophyta</taxon>
        <taxon>Embryophyta</taxon>
        <taxon>Tracheophyta</taxon>
        <taxon>Spermatophyta</taxon>
        <taxon>Magnoliopsida</taxon>
        <taxon>Liliopsida</taxon>
        <taxon>Poales</taxon>
        <taxon>Poaceae</taxon>
        <taxon>PACMAD clade</taxon>
        <taxon>Panicoideae</taxon>
        <taxon>Andropogonodae</taxon>
        <taxon>Paspaleae</taxon>
        <taxon>Paspalinae</taxon>
        <taxon>Paspalum</taxon>
    </lineage>
</organism>
<feature type="domain" description="EH" evidence="4">
    <location>
        <begin position="1"/>
        <end position="91"/>
    </location>
</feature>
<sequence length="1202" mass="130356">MEAAFDAYFRAADLDRDGRISGQEAVAFFKGSGLPQPVLAQIWTYADKNRTGFLGREDFFNSLKLVTVAQSGRQLTPDIVKSALFGPAAAKIPAPRINVSAPAPQTNSVPTPSNATQAPGPVQHNPAVRGPLPGASSNPQVRPPQPPNANALPPAQAVAPRPPMGSTPTGLNHTGSATTNLATDWFSGKRSASPLGATSQAPTRGISPQASITSAGISVQTPAPLPGYTSHTPGATTPAIANSTNLNMMSSPPAVNDSKALVPLGNGLTPSNSTLGVDPFSATPPVKQDSPLPPNVQNNLPISTAPASTGHHHPPKPMQAGPVQGISSLPSHNSPLPHSQPAPRQQQFNATPNAQGPVGTNIPSGQIPSNPSQSQAPWPKITQVDVRKYMIVFIKVDRDRDGKITGEEARNLFLSWRLPRDILRKVWDLSDQDKDGMLSFKEFCIAVYLMERHREHRPLPDVVTDAIWAEGTALPSTGQFAENPSGPAPHATAGFANRAMQGPHHGLLPSSMKPPSRRPLPLDADETVKAEQQKPKVPVLEEHLVGQLSKEEQNTLEAKFKEASDADKKVQELEKEILDSREKTEFYRTKMQELILYKSRCENRLNEVSESMSADKREVQSLAAKYDERCKKVGDVASKLSMDEATFREIQEKKLEIYNAIVKLQKGDESDEKLQERANKIQSDLEELVKSLNEQCKRYGLRAKPTTLVELPFGWQPGIQETAAAWDEEWDRFGDEGFSIIKELTVEVEPPIVPKSQPTVEDVKVSTNGASTEKDDNKGDKSATAAEQAVEPETTPSNSKPGSAKSPPVSPVKNKEDSTDETDKKQSGTNDVSPRATESISNREAIDSSAHGDKTYDGHSWAPSFDHGIDNDSLWNFGHKDGENGDSDLFFGPQGLPPIRTGGSASSSSFVKEQKPFFDSVPGTPMEKPSFDSIPGTPVQKSVFDYSVPSTPMQNSVFDYSVPSTPMQKSLFDSVPGTPVQKSIFDSVPSTPMQKSVFDSVPSTPTQKPFFDSFPSTPMQRSLFDSGPSRAESPTGGSMYGKEQKGFFDSSVPSTPMYNSSFTPRYSEAGDDSFDTMSQYSSFGMHESNSFGQPESSFSRFDSFRSNADNGVNDTFARFDSFRSTSDQGGGNSFMRYDSMNSSSDHDRSDPFARFDSMKSSDYNSRGYSFDDEDPFGTGPFKSTETSTSSPTRHGTNTWSAF</sequence>
<dbReference type="PROSITE" id="PS50031">
    <property type="entry name" value="EH"/>
    <property type="match status" value="2"/>
</dbReference>
<dbReference type="GO" id="GO:0016197">
    <property type="term" value="P:endosomal transport"/>
    <property type="evidence" value="ECO:0007669"/>
    <property type="project" value="TreeGrafter"/>
</dbReference>
<dbReference type="PANTHER" id="PTHR11216:SF175">
    <property type="entry name" value="OS06G0728600 PROTEIN"/>
    <property type="match status" value="1"/>
</dbReference>
<keyword evidence="2" id="KW-0175">Coiled coil</keyword>
<dbReference type="PROSITE" id="PS00018">
    <property type="entry name" value="EF_HAND_1"/>
    <property type="match status" value="2"/>
</dbReference>
<accession>A0AAQ3TWJ5</accession>
<feature type="compositionally biased region" description="Low complexity" evidence="3">
    <location>
        <begin position="148"/>
        <end position="159"/>
    </location>
</feature>
<proteinExistence type="predicted"/>
<evidence type="ECO:0000259" key="5">
    <source>
        <dbReference type="PROSITE" id="PS50222"/>
    </source>
</evidence>
<reference evidence="6 7" key="1">
    <citation type="submission" date="2024-02" db="EMBL/GenBank/DDBJ databases">
        <title>High-quality chromosome-scale genome assembly of Pensacola bahiagrass (Paspalum notatum Flugge var. saurae).</title>
        <authorList>
            <person name="Vega J.M."/>
            <person name="Podio M."/>
            <person name="Orjuela J."/>
            <person name="Siena L.A."/>
            <person name="Pessino S.C."/>
            <person name="Combes M.C."/>
            <person name="Mariac C."/>
            <person name="Albertini E."/>
            <person name="Pupilli F."/>
            <person name="Ortiz J.P.A."/>
            <person name="Leblanc O."/>
        </authorList>
    </citation>
    <scope>NUCLEOTIDE SEQUENCE [LARGE SCALE GENOMIC DNA]</scope>
    <source>
        <strain evidence="6">R1</strain>
        <tissue evidence="6">Leaf</tissue>
    </source>
</reference>
<feature type="compositionally biased region" description="Polar residues" evidence="3">
    <location>
        <begin position="295"/>
        <end position="307"/>
    </location>
</feature>